<proteinExistence type="predicted"/>
<dbReference type="STRING" id="319652.IV80_GL000142"/>
<name>A0A0R2IRF7_9LACO</name>
<dbReference type="Gene3D" id="1.25.40.10">
    <property type="entry name" value="Tetratricopeptide repeat domain"/>
    <property type="match status" value="2"/>
</dbReference>
<evidence type="ECO:0000313" key="3">
    <source>
        <dbReference type="Proteomes" id="UP000051568"/>
    </source>
</evidence>
<protein>
    <submittedName>
        <fullName evidence="2">Uncharacterized protein</fullName>
    </submittedName>
</protein>
<dbReference type="EMBL" id="JQBR01000001">
    <property type="protein sequence ID" value="KRN67599.1"/>
    <property type="molecule type" value="Genomic_DNA"/>
</dbReference>
<dbReference type="Pfam" id="PF13174">
    <property type="entry name" value="TPR_6"/>
    <property type="match status" value="1"/>
</dbReference>
<keyword evidence="3" id="KW-1185">Reference proteome</keyword>
<dbReference type="PANTHER" id="PTHR12558:SF13">
    <property type="entry name" value="CELL DIVISION CYCLE PROTEIN 27 HOMOLOG"/>
    <property type="match status" value="1"/>
</dbReference>
<dbReference type="InterPro" id="IPR011990">
    <property type="entry name" value="TPR-like_helical_dom_sf"/>
</dbReference>
<dbReference type="Proteomes" id="UP000051568">
    <property type="component" value="Unassembled WGS sequence"/>
</dbReference>
<dbReference type="InterPro" id="IPR019734">
    <property type="entry name" value="TPR_rpt"/>
</dbReference>
<evidence type="ECO:0000256" key="1">
    <source>
        <dbReference type="PROSITE-ProRule" id="PRU00339"/>
    </source>
</evidence>
<dbReference type="Pfam" id="PF13432">
    <property type="entry name" value="TPR_16"/>
    <property type="match status" value="1"/>
</dbReference>
<dbReference type="SUPFAM" id="SSF48452">
    <property type="entry name" value="TPR-like"/>
    <property type="match status" value="2"/>
</dbReference>
<evidence type="ECO:0000313" key="2">
    <source>
        <dbReference type="EMBL" id="KRN67599.1"/>
    </source>
</evidence>
<dbReference type="AlphaFoldDB" id="A0A0R2IRF7"/>
<keyword evidence="1" id="KW-0802">TPR repeat</keyword>
<dbReference type="PANTHER" id="PTHR12558">
    <property type="entry name" value="CELL DIVISION CYCLE 16,23,27"/>
    <property type="match status" value="1"/>
</dbReference>
<reference evidence="2 3" key="1">
    <citation type="journal article" date="2015" name="Genome Announc.">
        <title>Expanding the biotechnology potential of lactobacilli through comparative genomics of 213 strains and associated genera.</title>
        <authorList>
            <person name="Sun Z."/>
            <person name="Harris H.M."/>
            <person name="McCann A."/>
            <person name="Guo C."/>
            <person name="Argimon S."/>
            <person name="Zhang W."/>
            <person name="Yang X."/>
            <person name="Jeffery I.B."/>
            <person name="Cooney J.C."/>
            <person name="Kagawa T.F."/>
            <person name="Liu W."/>
            <person name="Song Y."/>
            <person name="Salvetti E."/>
            <person name="Wrobel A."/>
            <person name="Rasinkangas P."/>
            <person name="Parkhill J."/>
            <person name="Rea M.C."/>
            <person name="O'Sullivan O."/>
            <person name="Ritari J."/>
            <person name="Douillard F.P."/>
            <person name="Paul Ross R."/>
            <person name="Yang R."/>
            <person name="Briner A.E."/>
            <person name="Felis G.E."/>
            <person name="de Vos W.M."/>
            <person name="Barrangou R."/>
            <person name="Klaenhammer T.R."/>
            <person name="Caufield P.W."/>
            <person name="Cui Y."/>
            <person name="Zhang H."/>
            <person name="O'Toole P.W."/>
        </authorList>
    </citation>
    <scope>NUCLEOTIDE SEQUENCE [LARGE SCALE GENOMIC DNA]</scope>
    <source>
        <strain evidence="2 3">DSM 17757</strain>
    </source>
</reference>
<dbReference type="PROSITE" id="PS50005">
    <property type="entry name" value="TPR"/>
    <property type="match status" value="1"/>
</dbReference>
<comment type="caution">
    <text evidence="2">The sequence shown here is derived from an EMBL/GenBank/DDBJ whole genome shotgun (WGS) entry which is preliminary data.</text>
</comment>
<dbReference type="SMART" id="SM00028">
    <property type="entry name" value="TPR"/>
    <property type="match status" value="7"/>
</dbReference>
<gene>
    <name evidence="2" type="ORF">IV80_GL000142</name>
</gene>
<accession>A0A0R2IRF7</accession>
<feature type="repeat" description="TPR" evidence="1">
    <location>
        <begin position="207"/>
        <end position="240"/>
    </location>
</feature>
<sequence length="425" mass="48729">MKNMSYSQQALEKIENGDIKEANRLYAWALRKDDDDTLNSFAEELYSLGFDNKAKRIYENLLKKYPDEDSLHVNLADIEIGQGNADGALQHLALVKPTSDAYLQSLLVSADLYQTEELYEVSEQKLLEAQRIAPDEQVVLFALGEFYNMMQNYKKAASYYLTLIKQGVLSLSAVNLVARLATAYAGMGKFETSMAYFEQIKAADKTPDILFQQGFVYLQLKNYDQAITLLTQLRDTNPDYVSLYPILATAQEKNGDHKAAYKTIQEGIGFDEYNEDLFIQAAQLANELQKPEDVEKNLKKALAINPEQMKAVVQLSNLYIQQNRFQANFDLLKPYIQENDLDPQIYWNIAVSDEHLEKFVEAKEAYQNAYPFFTNNADFLHAAVYFFRQVGAQEWVLKSLHAYLKLVPDDSEFSDMLNEYESNDF</sequence>
<organism evidence="2 3">
    <name type="scientific">Pediococcus cellicola</name>
    <dbReference type="NCBI Taxonomy" id="319652"/>
    <lineage>
        <taxon>Bacteria</taxon>
        <taxon>Bacillati</taxon>
        <taxon>Bacillota</taxon>
        <taxon>Bacilli</taxon>
        <taxon>Lactobacillales</taxon>
        <taxon>Lactobacillaceae</taxon>
        <taxon>Pediococcus</taxon>
    </lineage>
</organism>
<dbReference type="PATRIC" id="fig|319652.3.peg.144"/>